<accession>A0A448WUI8</accession>
<feature type="compositionally biased region" description="Polar residues" evidence="1">
    <location>
        <begin position="81"/>
        <end position="102"/>
    </location>
</feature>
<dbReference type="AlphaFoldDB" id="A0A448WUI8"/>
<evidence type="ECO:0000256" key="1">
    <source>
        <dbReference type="SAM" id="MobiDB-lite"/>
    </source>
</evidence>
<dbReference type="EMBL" id="CAAALY010047211">
    <property type="protein sequence ID" value="VEL20602.1"/>
    <property type="molecule type" value="Genomic_DNA"/>
</dbReference>
<gene>
    <name evidence="2" type="ORF">PXEA_LOCUS14042</name>
</gene>
<evidence type="ECO:0000313" key="2">
    <source>
        <dbReference type="EMBL" id="VEL20602.1"/>
    </source>
</evidence>
<reference evidence="2" key="1">
    <citation type="submission" date="2018-11" db="EMBL/GenBank/DDBJ databases">
        <authorList>
            <consortium name="Pathogen Informatics"/>
        </authorList>
    </citation>
    <scope>NUCLEOTIDE SEQUENCE</scope>
</reference>
<keyword evidence="3" id="KW-1185">Reference proteome</keyword>
<name>A0A448WUI8_9PLAT</name>
<dbReference type="Proteomes" id="UP000784294">
    <property type="component" value="Unassembled WGS sequence"/>
</dbReference>
<organism evidence="2 3">
    <name type="scientific">Protopolystoma xenopodis</name>
    <dbReference type="NCBI Taxonomy" id="117903"/>
    <lineage>
        <taxon>Eukaryota</taxon>
        <taxon>Metazoa</taxon>
        <taxon>Spiralia</taxon>
        <taxon>Lophotrochozoa</taxon>
        <taxon>Platyhelminthes</taxon>
        <taxon>Monogenea</taxon>
        <taxon>Polyopisthocotylea</taxon>
        <taxon>Polystomatidea</taxon>
        <taxon>Polystomatidae</taxon>
        <taxon>Protopolystoma</taxon>
    </lineage>
</organism>
<comment type="caution">
    <text evidence="2">The sequence shown here is derived from an EMBL/GenBank/DDBJ whole genome shotgun (WGS) entry which is preliminary data.</text>
</comment>
<sequence length="128" mass="13295">MADITSFRTLAHLVRISDAYEQSAEPANAKSCTSFPLEEASNTCSPAIIPYSVGGSRQLLLEVPGEASLFTTPAVAVSATTKPVSPFTPSQSDSGSVSVTTQDESEIVDVGRPVSTTHPPPETGNTKA</sequence>
<proteinExistence type="predicted"/>
<feature type="region of interest" description="Disordered" evidence="1">
    <location>
        <begin position="81"/>
        <end position="128"/>
    </location>
</feature>
<protein>
    <submittedName>
        <fullName evidence="2">Uncharacterized protein</fullName>
    </submittedName>
</protein>
<evidence type="ECO:0000313" key="3">
    <source>
        <dbReference type="Proteomes" id="UP000784294"/>
    </source>
</evidence>